<evidence type="ECO:0000313" key="7">
    <source>
        <dbReference type="EMBL" id="KAA8496555.1"/>
    </source>
</evidence>
<dbReference type="PANTHER" id="PTHR43851">
    <property type="match status" value="1"/>
</dbReference>
<dbReference type="InterPro" id="IPR034646">
    <property type="entry name" value="ADCK3_dom"/>
</dbReference>
<name>A0A5J4YZK3_PORPP</name>
<feature type="region of interest" description="Disordered" evidence="5">
    <location>
        <begin position="136"/>
        <end position="201"/>
    </location>
</feature>
<protein>
    <submittedName>
        <fullName evidence="7">Protein ABC transporter 1, mitochondrial</fullName>
    </submittedName>
</protein>
<dbReference type="EMBL" id="VRMN01000002">
    <property type="protein sequence ID" value="KAA8496555.1"/>
    <property type="molecule type" value="Genomic_DNA"/>
</dbReference>
<evidence type="ECO:0000256" key="1">
    <source>
        <dbReference type="ARBA" id="ARBA00009670"/>
    </source>
</evidence>
<dbReference type="InterPro" id="IPR011009">
    <property type="entry name" value="Kinase-like_dom_sf"/>
</dbReference>
<keyword evidence="8" id="KW-1185">Reference proteome</keyword>
<feature type="region of interest" description="Disordered" evidence="5">
    <location>
        <begin position="85"/>
        <end position="106"/>
    </location>
</feature>
<comment type="caution">
    <text evidence="7">The sequence shown here is derived from an EMBL/GenBank/DDBJ whole genome shotgun (WGS) entry which is preliminary data.</text>
</comment>
<feature type="compositionally biased region" description="Low complexity" evidence="5">
    <location>
        <begin position="176"/>
        <end position="185"/>
    </location>
</feature>
<evidence type="ECO:0000259" key="6">
    <source>
        <dbReference type="Pfam" id="PF03109"/>
    </source>
</evidence>
<dbReference type="SUPFAM" id="SSF56112">
    <property type="entry name" value="Protein kinase-like (PK-like)"/>
    <property type="match status" value="1"/>
</dbReference>
<dbReference type="OMA" id="PEYYVPR"/>
<organism evidence="7 8">
    <name type="scientific">Porphyridium purpureum</name>
    <name type="common">Red alga</name>
    <name type="synonym">Porphyridium cruentum</name>
    <dbReference type="NCBI Taxonomy" id="35688"/>
    <lineage>
        <taxon>Eukaryota</taxon>
        <taxon>Rhodophyta</taxon>
        <taxon>Bangiophyceae</taxon>
        <taxon>Porphyridiales</taxon>
        <taxon>Porphyridiaceae</taxon>
        <taxon>Porphyridium</taxon>
    </lineage>
</organism>
<dbReference type="OrthoDB" id="201153at2759"/>
<dbReference type="PANTHER" id="PTHR43851:SF3">
    <property type="entry name" value="COENZYME Q8"/>
    <property type="match status" value="1"/>
</dbReference>
<keyword evidence="4" id="KW-0067">ATP-binding</keyword>
<dbReference type="InterPro" id="IPR004147">
    <property type="entry name" value="ABC1_dom"/>
</dbReference>
<dbReference type="Pfam" id="PF03109">
    <property type="entry name" value="ABC1"/>
    <property type="match status" value="1"/>
</dbReference>
<gene>
    <name evidence="7" type="ORF">FVE85_0284</name>
</gene>
<dbReference type="Proteomes" id="UP000324585">
    <property type="component" value="Unassembled WGS sequence"/>
</dbReference>
<keyword evidence="3" id="KW-0547">Nucleotide-binding</keyword>
<evidence type="ECO:0000256" key="5">
    <source>
        <dbReference type="SAM" id="MobiDB-lite"/>
    </source>
</evidence>
<proteinExistence type="inferred from homology"/>
<dbReference type="AlphaFoldDB" id="A0A5J4YZK3"/>
<sequence>MPCLANGSMSRLVAWNDLGLVARGAAMVLREHVRVLMRAVPAVPPGDLRQDTAATASEPFAAAAEAHAGPPLGAEKRVHEIVEEPSHVAQGPTSAPLDDLRRPGMSFDSTSVRQITLSDSLPSADVYLSRDRINLQGEGAGKPSSVEATDPPHDLKSPEAVPLNHEPSARNQEGAQSQSVSVNSDSNHRAAMSQRPQPREVAVPESALARVIGFGSLGAKLLFGAAKEVTQARISGKRLEQSPLRAYIGNAGAEQIASSLSRMRGAALKLGQMLSIQDERMLSPELVKALERVRHNADFMPRSQLEGVLTAELGEQWKQRLVEFNTTPIAAASIGQVHKAKLEDGRDVAVKVQYPGVARSIKSDLGNLKRLVTYSGVLPKSAYIDEIVAYAQEELDLECQYKLEAENQVRFKKMLAGQLPYHVPDIITELCSNRVLTSEFAPGLPIDQFAGESQDLRNHLGSLVLKLTMRELFEFHFMQTDPNFSNFFYDKESEKLTLLDFGAAREFPRAFVDLYCRMVYACAEQDRDGILHYSRELGFLTGEEGKTMLDAHVAAAFVVGEPFSSRSKLYDFRAQNVAGRTASFGKTLMDHRLCPPPKEAYSLHRRLSGAYLICMKLGAVIPCRDMLLDLYNQLPLTESLVKAQATPSVPESSAGGVKEHVVAKLA</sequence>
<keyword evidence="2" id="KW-0808">Transferase</keyword>
<evidence type="ECO:0000256" key="4">
    <source>
        <dbReference type="ARBA" id="ARBA00022840"/>
    </source>
</evidence>
<dbReference type="GO" id="GO:0016740">
    <property type="term" value="F:transferase activity"/>
    <property type="evidence" value="ECO:0007669"/>
    <property type="project" value="UniProtKB-KW"/>
</dbReference>
<reference evidence="8" key="1">
    <citation type="journal article" date="2019" name="Nat. Commun.">
        <title>Expansion of phycobilisome linker gene families in mesophilic red algae.</title>
        <authorList>
            <person name="Lee J."/>
            <person name="Kim D."/>
            <person name="Bhattacharya D."/>
            <person name="Yoon H.S."/>
        </authorList>
    </citation>
    <scope>NUCLEOTIDE SEQUENCE [LARGE SCALE GENOMIC DNA]</scope>
    <source>
        <strain evidence="8">CCMP 1328</strain>
    </source>
</reference>
<dbReference type="GO" id="GO:0006744">
    <property type="term" value="P:ubiquinone biosynthetic process"/>
    <property type="evidence" value="ECO:0007669"/>
    <property type="project" value="TreeGrafter"/>
</dbReference>
<dbReference type="InterPro" id="IPR051409">
    <property type="entry name" value="Atypical_kinase_ADCK"/>
</dbReference>
<evidence type="ECO:0000256" key="3">
    <source>
        <dbReference type="ARBA" id="ARBA00022741"/>
    </source>
</evidence>
<dbReference type="GO" id="GO:0005524">
    <property type="term" value="F:ATP binding"/>
    <property type="evidence" value="ECO:0007669"/>
    <property type="project" value="UniProtKB-KW"/>
</dbReference>
<feature type="domain" description="ABC1 atypical kinase-like" evidence="6">
    <location>
        <begin position="293"/>
        <end position="533"/>
    </location>
</feature>
<comment type="similarity">
    <text evidence="1">Belongs to the protein kinase superfamily. ADCK protein kinase family.</text>
</comment>
<evidence type="ECO:0000313" key="8">
    <source>
        <dbReference type="Proteomes" id="UP000324585"/>
    </source>
</evidence>
<accession>A0A5J4YZK3</accession>
<evidence type="ECO:0000256" key="2">
    <source>
        <dbReference type="ARBA" id="ARBA00022679"/>
    </source>
</evidence>
<dbReference type="CDD" id="cd13970">
    <property type="entry name" value="ABC1_ADCK3"/>
    <property type="match status" value="1"/>
</dbReference>